<evidence type="ECO:0000313" key="2">
    <source>
        <dbReference type="Proteomes" id="UP000249008"/>
    </source>
</evidence>
<dbReference type="RefSeq" id="WP_111711122.1">
    <property type="nucleotide sequence ID" value="NZ_LS483487.1"/>
</dbReference>
<reference evidence="1 2" key="1">
    <citation type="submission" date="2018-06" db="EMBL/GenBank/DDBJ databases">
        <authorList>
            <consortium name="Pathogen Informatics"/>
            <person name="Doyle S."/>
        </authorList>
    </citation>
    <scope>NUCLEOTIDE SEQUENCE [LARGE SCALE GENOMIC DNA]</scope>
    <source>
        <strain evidence="1 2">NCTC12112</strain>
    </source>
</reference>
<sequence>MENKRNTKNQPFCWQEKKILRLLRCQYDGKEHDKLRNLYLTLTEIYSDFNGRDIKYYTQTIAKYSSLSKDWIPKGLKIFEKLKVIQLVEERSKGKFKGKRLIFTPENIIPDKTITEFLEPSEDSSYLEDIKRVKDINNTHTGEEEKVSDNLKQEKEKLSDAPVEIQDILKKYKELGLPEYNYRPDNYVLLGVWRELGAVKLFEALTLMSKSEFVKNNMSINSIFKIENLKKALNGNFKDKEKKSKEKKEPKKKFVRPVYEDSTGNFIKELLNKIAKEDGIEDEEV</sequence>
<dbReference type="EMBL" id="LS483487">
    <property type="protein sequence ID" value="SQJ06663.1"/>
    <property type="molecule type" value="Genomic_DNA"/>
</dbReference>
<organism evidence="1 2">
    <name type="scientific">Fusobacterium ulcerans</name>
    <dbReference type="NCBI Taxonomy" id="861"/>
    <lineage>
        <taxon>Bacteria</taxon>
        <taxon>Fusobacteriati</taxon>
        <taxon>Fusobacteriota</taxon>
        <taxon>Fusobacteriia</taxon>
        <taxon>Fusobacteriales</taxon>
        <taxon>Fusobacteriaceae</taxon>
        <taxon>Fusobacterium</taxon>
    </lineage>
</organism>
<evidence type="ECO:0000313" key="1">
    <source>
        <dbReference type="EMBL" id="SQJ06663.1"/>
    </source>
</evidence>
<dbReference type="AlphaFoldDB" id="A0AAX2JBR5"/>
<dbReference type="Proteomes" id="UP000249008">
    <property type="component" value="Chromosome 1"/>
</dbReference>
<evidence type="ECO:0008006" key="3">
    <source>
        <dbReference type="Google" id="ProtNLM"/>
    </source>
</evidence>
<name>A0AAX2JBR5_9FUSO</name>
<accession>A0AAX2JBR5</accession>
<gene>
    <name evidence="1" type="ORF">NCTC12112_01988</name>
</gene>
<protein>
    <recommendedName>
        <fullName evidence="3">Helix-turn-helix domain-containing protein</fullName>
    </recommendedName>
</protein>
<proteinExistence type="predicted"/>